<dbReference type="PANTHER" id="PTHR43133:SF25">
    <property type="entry name" value="RNA POLYMERASE SIGMA FACTOR RFAY-RELATED"/>
    <property type="match status" value="1"/>
</dbReference>
<organism evidence="9 10">
    <name type="scientific">Agaribacillus aureus</name>
    <dbReference type="NCBI Taxonomy" id="3051825"/>
    <lineage>
        <taxon>Bacteria</taxon>
        <taxon>Pseudomonadati</taxon>
        <taxon>Bacteroidota</taxon>
        <taxon>Cytophagia</taxon>
        <taxon>Cytophagales</taxon>
        <taxon>Splendidivirgaceae</taxon>
        <taxon>Agaribacillus</taxon>
    </lineage>
</organism>
<feature type="domain" description="RNA polymerase sigma-70 region 2" evidence="7">
    <location>
        <begin position="14"/>
        <end position="75"/>
    </location>
</feature>
<evidence type="ECO:0000256" key="2">
    <source>
        <dbReference type="ARBA" id="ARBA00023015"/>
    </source>
</evidence>
<dbReference type="SUPFAM" id="SSF88946">
    <property type="entry name" value="Sigma2 domain of RNA polymerase sigma factors"/>
    <property type="match status" value="1"/>
</dbReference>
<dbReference type="PROSITE" id="PS01063">
    <property type="entry name" value="SIGMA70_ECF"/>
    <property type="match status" value="1"/>
</dbReference>
<keyword evidence="4 6" id="KW-0238">DNA-binding</keyword>
<keyword evidence="2 6" id="KW-0805">Transcription regulation</keyword>
<evidence type="ECO:0000259" key="8">
    <source>
        <dbReference type="Pfam" id="PF08281"/>
    </source>
</evidence>
<dbReference type="Pfam" id="PF08281">
    <property type="entry name" value="Sigma70_r4_2"/>
    <property type="match status" value="1"/>
</dbReference>
<evidence type="ECO:0000256" key="3">
    <source>
        <dbReference type="ARBA" id="ARBA00023082"/>
    </source>
</evidence>
<keyword evidence="5 6" id="KW-0804">Transcription</keyword>
<dbReference type="SUPFAM" id="SSF88659">
    <property type="entry name" value="Sigma3 and sigma4 domains of RNA polymerase sigma factors"/>
    <property type="match status" value="1"/>
</dbReference>
<dbReference type="InterPro" id="IPR013249">
    <property type="entry name" value="RNA_pol_sigma70_r4_t2"/>
</dbReference>
<dbReference type="EMBL" id="JAUJEB010000001">
    <property type="protein sequence ID" value="MDN5212246.1"/>
    <property type="molecule type" value="Genomic_DNA"/>
</dbReference>
<comment type="similarity">
    <text evidence="1 6">Belongs to the sigma-70 factor family. ECF subfamily.</text>
</comment>
<gene>
    <name evidence="9" type="ORF">QQ020_09305</name>
</gene>
<keyword evidence="3 6" id="KW-0731">Sigma factor</keyword>
<dbReference type="InterPro" id="IPR000838">
    <property type="entry name" value="RNA_pol_sigma70_ECF_CS"/>
</dbReference>
<dbReference type="Proteomes" id="UP001172083">
    <property type="component" value="Unassembled WGS sequence"/>
</dbReference>
<dbReference type="NCBIfam" id="TIGR02937">
    <property type="entry name" value="sigma70-ECF"/>
    <property type="match status" value="1"/>
</dbReference>
<evidence type="ECO:0000313" key="9">
    <source>
        <dbReference type="EMBL" id="MDN5212246.1"/>
    </source>
</evidence>
<evidence type="ECO:0000256" key="6">
    <source>
        <dbReference type="RuleBase" id="RU000716"/>
    </source>
</evidence>
<dbReference type="PANTHER" id="PTHR43133">
    <property type="entry name" value="RNA POLYMERASE ECF-TYPE SIGMA FACTO"/>
    <property type="match status" value="1"/>
</dbReference>
<reference evidence="9" key="1">
    <citation type="submission" date="2023-06" db="EMBL/GenBank/DDBJ databases">
        <title>Genomic of Agaribacillus aureum.</title>
        <authorList>
            <person name="Wang G."/>
        </authorList>
    </citation>
    <scope>NUCLEOTIDE SEQUENCE</scope>
    <source>
        <strain evidence="9">BMA12</strain>
    </source>
</reference>
<protein>
    <recommendedName>
        <fullName evidence="6">RNA polymerase sigma factor</fullName>
    </recommendedName>
</protein>
<evidence type="ECO:0000256" key="4">
    <source>
        <dbReference type="ARBA" id="ARBA00023125"/>
    </source>
</evidence>
<sequence>MKTLEFDHKIIGLQPTLKLYTRRFTANKEESEDLLQDTILKALSNKDKFTQNTNFKAWLYTIMKNTFINKYRKEAKAKTHLDNTKDFYYLNVADPHTFASPGAGMEYGEVLDMMSNLKDIYLTPFKMYFNGYKYHEISEEMNIPLGTVKTRIFYARQYLKNRLKTA</sequence>
<dbReference type="CDD" id="cd06171">
    <property type="entry name" value="Sigma70_r4"/>
    <property type="match status" value="1"/>
</dbReference>
<dbReference type="InterPro" id="IPR013324">
    <property type="entry name" value="RNA_pol_sigma_r3/r4-like"/>
</dbReference>
<dbReference type="InterPro" id="IPR007627">
    <property type="entry name" value="RNA_pol_sigma70_r2"/>
</dbReference>
<name>A0ABT8L5B9_9BACT</name>
<evidence type="ECO:0000313" key="10">
    <source>
        <dbReference type="Proteomes" id="UP001172083"/>
    </source>
</evidence>
<feature type="domain" description="RNA polymerase sigma factor 70 region 4 type 2" evidence="8">
    <location>
        <begin position="109"/>
        <end position="158"/>
    </location>
</feature>
<dbReference type="Pfam" id="PF04542">
    <property type="entry name" value="Sigma70_r2"/>
    <property type="match status" value="1"/>
</dbReference>
<dbReference type="Gene3D" id="1.10.10.10">
    <property type="entry name" value="Winged helix-like DNA-binding domain superfamily/Winged helix DNA-binding domain"/>
    <property type="match status" value="1"/>
</dbReference>
<dbReference type="InterPro" id="IPR036388">
    <property type="entry name" value="WH-like_DNA-bd_sf"/>
</dbReference>
<dbReference type="InterPro" id="IPR013325">
    <property type="entry name" value="RNA_pol_sigma_r2"/>
</dbReference>
<comment type="caution">
    <text evidence="9">The sequence shown here is derived from an EMBL/GenBank/DDBJ whole genome shotgun (WGS) entry which is preliminary data.</text>
</comment>
<proteinExistence type="inferred from homology"/>
<keyword evidence="10" id="KW-1185">Reference proteome</keyword>
<dbReference type="RefSeq" id="WP_346757568.1">
    <property type="nucleotide sequence ID" value="NZ_JAUJEB010000001.1"/>
</dbReference>
<dbReference type="InterPro" id="IPR039425">
    <property type="entry name" value="RNA_pol_sigma-70-like"/>
</dbReference>
<dbReference type="InterPro" id="IPR014284">
    <property type="entry name" value="RNA_pol_sigma-70_dom"/>
</dbReference>
<evidence type="ECO:0000256" key="5">
    <source>
        <dbReference type="ARBA" id="ARBA00023163"/>
    </source>
</evidence>
<evidence type="ECO:0000259" key="7">
    <source>
        <dbReference type="Pfam" id="PF04542"/>
    </source>
</evidence>
<dbReference type="Gene3D" id="1.10.1740.10">
    <property type="match status" value="1"/>
</dbReference>
<evidence type="ECO:0000256" key="1">
    <source>
        <dbReference type="ARBA" id="ARBA00010641"/>
    </source>
</evidence>
<accession>A0ABT8L5B9</accession>